<name>A0A4R1L9W3_9BACT</name>
<organism evidence="2 3">
    <name type="scientific">Acidipila rosea</name>
    <dbReference type="NCBI Taxonomy" id="768535"/>
    <lineage>
        <taxon>Bacteria</taxon>
        <taxon>Pseudomonadati</taxon>
        <taxon>Acidobacteriota</taxon>
        <taxon>Terriglobia</taxon>
        <taxon>Terriglobales</taxon>
        <taxon>Acidobacteriaceae</taxon>
        <taxon>Acidipila</taxon>
    </lineage>
</organism>
<protein>
    <submittedName>
        <fullName evidence="2">Uncharacterized protein</fullName>
    </submittedName>
</protein>
<evidence type="ECO:0000256" key="1">
    <source>
        <dbReference type="SAM" id="Phobius"/>
    </source>
</evidence>
<proteinExistence type="predicted"/>
<comment type="caution">
    <text evidence="2">The sequence shown here is derived from an EMBL/GenBank/DDBJ whole genome shotgun (WGS) entry which is preliminary data.</text>
</comment>
<keyword evidence="1" id="KW-0812">Transmembrane</keyword>
<evidence type="ECO:0000313" key="2">
    <source>
        <dbReference type="EMBL" id="TCK74167.1"/>
    </source>
</evidence>
<sequence>MNSPNSLLVRFVELLLGVAGGVLVALVYVAASRDGADPWRSVALAACVAMLLNGGVSYWVRRRQRLARMLLLRQMKVMLARCGVEEMKQHPEVEKLVGKRMSVAIQFAKNQIETLAGEPLQNPQRQHNRQLNSL</sequence>
<keyword evidence="1" id="KW-0472">Membrane</keyword>
<feature type="transmembrane region" description="Helical" evidence="1">
    <location>
        <begin position="7"/>
        <end position="30"/>
    </location>
</feature>
<reference evidence="2 3" key="1">
    <citation type="submission" date="2019-03" db="EMBL/GenBank/DDBJ databases">
        <title>Genomic Encyclopedia of Type Strains, Phase IV (KMG-IV): sequencing the most valuable type-strain genomes for metagenomic binning, comparative biology and taxonomic classification.</title>
        <authorList>
            <person name="Goeker M."/>
        </authorList>
    </citation>
    <scope>NUCLEOTIDE SEQUENCE [LARGE SCALE GENOMIC DNA]</scope>
    <source>
        <strain evidence="2 3">DSM 103428</strain>
    </source>
</reference>
<feature type="transmembrane region" description="Helical" evidence="1">
    <location>
        <begin position="42"/>
        <end position="60"/>
    </location>
</feature>
<keyword evidence="3" id="KW-1185">Reference proteome</keyword>
<dbReference type="AlphaFoldDB" id="A0A4R1L9W3"/>
<dbReference type="Proteomes" id="UP000295210">
    <property type="component" value="Unassembled WGS sequence"/>
</dbReference>
<gene>
    <name evidence="2" type="ORF">C7378_1789</name>
</gene>
<accession>A0A4R1L9W3</accession>
<dbReference type="EMBL" id="SMGK01000002">
    <property type="protein sequence ID" value="TCK74167.1"/>
    <property type="molecule type" value="Genomic_DNA"/>
</dbReference>
<evidence type="ECO:0000313" key="3">
    <source>
        <dbReference type="Proteomes" id="UP000295210"/>
    </source>
</evidence>
<dbReference type="RefSeq" id="WP_131994817.1">
    <property type="nucleotide sequence ID" value="NZ_SMGK01000002.1"/>
</dbReference>
<keyword evidence="1" id="KW-1133">Transmembrane helix</keyword>